<comment type="subcellular location">
    <subcellularLocation>
        <location evidence="1">Cell membrane</location>
        <topology evidence="1">Peripheral membrane protein</topology>
        <orientation evidence="1">Cytoplasmic side</orientation>
    </subcellularLocation>
</comment>
<accession>A0A1G6K426</accession>
<evidence type="ECO:0000256" key="1">
    <source>
        <dbReference type="HAMAP-Rule" id="MF_00386"/>
    </source>
</evidence>
<dbReference type="AlphaFoldDB" id="A0A1G6K426"/>
<dbReference type="SMART" id="SM01234">
    <property type="entry name" value="Haemolytic"/>
    <property type="match status" value="1"/>
</dbReference>
<comment type="similarity">
    <text evidence="1">Belongs to the UPF0161 family.</text>
</comment>
<reference evidence="3" key="1">
    <citation type="submission" date="2016-09" db="EMBL/GenBank/DDBJ databases">
        <authorList>
            <person name="Varghese N."/>
            <person name="Submissions S."/>
        </authorList>
    </citation>
    <scope>NUCLEOTIDE SEQUENCE [LARGE SCALE GENOMIC DNA]</scope>
    <source>
        <strain evidence="3">ANC 4422</strain>
    </source>
</reference>
<sequence>MARILHWFIRFYQIVMSPLIGPRCRFIPTCSQYAIEALASHGTLRGGKLSIQRICRCHPWGGSGYDPVPSTHIRYISFQQIHCQVHHVVVPFREHFMYQLYFNHLGS</sequence>
<dbReference type="PANTHER" id="PTHR33383:SF1">
    <property type="entry name" value="MEMBRANE PROTEIN INSERTION EFFICIENCY FACTOR-RELATED"/>
    <property type="match status" value="1"/>
</dbReference>
<dbReference type="Pfam" id="PF01809">
    <property type="entry name" value="YidD"/>
    <property type="match status" value="1"/>
</dbReference>
<dbReference type="HAMAP" id="MF_00386">
    <property type="entry name" value="UPF0161_YidD"/>
    <property type="match status" value="1"/>
</dbReference>
<dbReference type="PANTHER" id="PTHR33383">
    <property type="entry name" value="MEMBRANE PROTEIN INSERTION EFFICIENCY FACTOR-RELATED"/>
    <property type="match status" value="1"/>
</dbReference>
<protein>
    <recommendedName>
        <fullName evidence="1">Putative membrane protein insertion efficiency factor</fullName>
    </recommendedName>
</protein>
<dbReference type="RefSeq" id="WP_092749937.1">
    <property type="nucleotide sequence ID" value="NZ_FMYL01000014.1"/>
</dbReference>
<dbReference type="OrthoDB" id="9801753at2"/>
<dbReference type="NCBIfam" id="TIGR00278">
    <property type="entry name" value="membrane protein insertion efficiency factor YidD"/>
    <property type="match status" value="1"/>
</dbReference>
<dbReference type="STRING" id="1219383.SAMN05421733_11423"/>
<evidence type="ECO:0000313" key="2">
    <source>
        <dbReference type="EMBL" id="SDC25601.1"/>
    </source>
</evidence>
<dbReference type="InterPro" id="IPR002696">
    <property type="entry name" value="Membr_insert_effic_factor_YidD"/>
</dbReference>
<dbReference type="EMBL" id="FMYL01000014">
    <property type="protein sequence ID" value="SDC25601.1"/>
    <property type="molecule type" value="Genomic_DNA"/>
</dbReference>
<dbReference type="GO" id="GO:0005886">
    <property type="term" value="C:plasma membrane"/>
    <property type="evidence" value="ECO:0007669"/>
    <property type="project" value="UniProtKB-SubCell"/>
</dbReference>
<organism evidence="2 3">
    <name type="scientific">Acinetobacter boissieri</name>
    <dbReference type="NCBI Taxonomy" id="1219383"/>
    <lineage>
        <taxon>Bacteria</taxon>
        <taxon>Pseudomonadati</taxon>
        <taxon>Pseudomonadota</taxon>
        <taxon>Gammaproteobacteria</taxon>
        <taxon>Moraxellales</taxon>
        <taxon>Moraxellaceae</taxon>
        <taxon>Acinetobacter</taxon>
    </lineage>
</organism>
<keyword evidence="1" id="KW-1003">Cell membrane</keyword>
<proteinExistence type="inferred from homology"/>
<dbReference type="Proteomes" id="UP000242501">
    <property type="component" value="Unassembled WGS sequence"/>
</dbReference>
<gene>
    <name evidence="2" type="ORF">SAMN05421733_11423</name>
</gene>
<keyword evidence="3" id="KW-1185">Reference proteome</keyword>
<comment type="function">
    <text evidence="1">Could be involved in insertion of integral membrane proteins into the membrane.</text>
</comment>
<name>A0A1G6K426_9GAMM</name>
<keyword evidence="1" id="KW-0472">Membrane</keyword>
<evidence type="ECO:0000313" key="3">
    <source>
        <dbReference type="Proteomes" id="UP000242501"/>
    </source>
</evidence>